<keyword evidence="5" id="KW-1003">Cell membrane</keyword>
<comment type="subcellular location">
    <subcellularLocation>
        <location evidence="5">Cell membrane</location>
        <topology evidence="5">Single-pass membrane protein</topology>
    </subcellularLocation>
</comment>
<keyword evidence="5" id="KW-0472">Membrane</keyword>
<dbReference type="InterPro" id="IPR022711">
    <property type="entry name" value="RNase_Y_N"/>
</dbReference>
<dbReference type="InterPro" id="IPR006675">
    <property type="entry name" value="HDIG_dom"/>
</dbReference>
<name>A0ABT2Y5L9_9MOLU</name>
<gene>
    <name evidence="5 9" type="primary">rny</name>
    <name evidence="9" type="ORF">N7548_04215</name>
</gene>
<organism evidence="9 10">
    <name type="scientific">Paracholeplasma manati</name>
    <dbReference type="NCBI Taxonomy" id="591373"/>
    <lineage>
        <taxon>Bacteria</taxon>
        <taxon>Bacillati</taxon>
        <taxon>Mycoplasmatota</taxon>
        <taxon>Mollicutes</taxon>
        <taxon>Acholeplasmatales</taxon>
        <taxon>Acholeplasmataceae</taxon>
        <taxon>Paracholeplasma</taxon>
    </lineage>
</organism>
<dbReference type="EC" id="3.1.-.-" evidence="5 6"/>
<dbReference type="Pfam" id="PF00013">
    <property type="entry name" value="KH_1"/>
    <property type="match status" value="1"/>
</dbReference>
<protein>
    <recommendedName>
        <fullName evidence="5 6">Ribonuclease Y</fullName>
        <shortName evidence="5">RNase Y</shortName>
        <ecNumber evidence="5 6">3.1.-.-</ecNumber>
    </recommendedName>
</protein>
<comment type="caution">
    <text evidence="9">The sequence shown here is derived from an EMBL/GenBank/DDBJ whole genome shotgun (WGS) entry which is preliminary data.</text>
</comment>
<keyword evidence="5" id="KW-1133">Transmembrane helix</keyword>
<keyword evidence="1 5" id="KW-0540">Nuclease</keyword>
<dbReference type="InterPro" id="IPR003607">
    <property type="entry name" value="HD/PDEase_dom"/>
</dbReference>
<dbReference type="InterPro" id="IPR004087">
    <property type="entry name" value="KH_dom"/>
</dbReference>
<evidence type="ECO:0000313" key="9">
    <source>
        <dbReference type="EMBL" id="MCV2232028.1"/>
    </source>
</evidence>
<dbReference type="PANTHER" id="PTHR12826:SF15">
    <property type="entry name" value="RIBONUCLEASE Y"/>
    <property type="match status" value="1"/>
</dbReference>
<reference evidence="9" key="1">
    <citation type="submission" date="2022-09" db="EMBL/GenBank/DDBJ databases">
        <title>Novel Mycoplasma species identified in domestic and wild animals.</title>
        <authorList>
            <person name="Volokhov D.V."/>
            <person name="Furtak V.A."/>
            <person name="Zagorodnyaya T.A."/>
        </authorList>
    </citation>
    <scope>NUCLEOTIDE SEQUENCE</scope>
    <source>
        <strain evidence="9">Oakley</strain>
    </source>
</reference>
<evidence type="ECO:0000256" key="3">
    <source>
        <dbReference type="ARBA" id="ARBA00022801"/>
    </source>
</evidence>
<dbReference type="NCBIfam" id="TIGR03319">
    <property type="entry name" value="RNase_Y"/>
    <property type="match status" value="1"/>
</dbReference>
<dbReference type="HAMAP" id="MF_00335">
    <property type="entry name" value="RNase_Y"/>
    <property type="match status" value="1"/>
</dbReference>
<accession>A0ABT2Y5L9</accession>
<keyword evidence="7" id="KW-0175">Coiled coil</keyword>
<dbReference type="InterPro" id="IPR017705">
    <property type="entry name" value="Ribonuclease_Y"/>
</dbReference>
<feature type="transmembrane region" description="Helical" evidence="5">
    <location>
        <begin position="6"/>
        <end position="24"/>
    </location>
</feature>
<proteinExistence type="inferred from homology"/>
<dbReference type="CDD" id="cd00077">
    <property type="entry name" value="HDc"/>
    <property type="match status" value="1"/>
</dbReference>
<keyword evidence="2 5" id="KW-0255">Endonuclease</keyword>
<dbReference type="CDD" id="cd22431">
    <property type="entry name" value="KH-I_RNaseY"/>
    <property type="match status" value="1"/>
</dbReference>
<keyword evidence="3 5" id="KW-0378">Hydrolase</keyword>
<evidence type="ECO:0000256" key="1">
    <source>
        <dbReference type="ARBA" id="ARBA00022722"/>
    </source>
</evidence>
<dbReference type="SUPFAM" id="SSF109604">
    <property type="entry name" value="HD-domain/PDEase-like"/>
    <property type="match status" value="1"/>
</dbReference>
<dbReference type="Pfam" id="PF12072">
    <property type="entry name" value="RNase_Y_N"/>
    <property type="match status" value="1"/>
</dbReference>
<dbReference type="SMART" id="SM00322">
    <property type="entry name" value="KH"/>
    <property type="match status" value="1"/>
</dbReference>
<evidence type="ECO:0000256" key="2">
    <source>
        <dbReference type="ARBA" id="ARBA00022759"/>
    </source>
</evidence>
<dbReference type="Gene3D" id="1.10.3210.10">
    <property type="entry name" value="Hypothetical protein af1432"/>
    <property type="match status" value="1"/>
</dbReference>
<dbReference type="InterPro" id="IPR004088">
    <property type="entry name" value="KH_dom_type_1"/>
</dbReference>
<dbReference type="PROSITE" id="PS51831">
    <property type="entry name" value="HD"/>
    <property type="match status" value="1"/>
</dbReference>
<keyword evidence="4 5" id="KW-0694">RNA-binding</keyword>
<dbReference type="NCBIfam" id="TIGR00277">
    <property type="entry name" value="HDIG"/>
    <property type="match status" value="1"/>
</dbReference>
<dbReference type="InterPro" id="IPR006674">
    <property type="entry name" value="HD_domain"/>
</dbReference>
<dbReference type="PROSITE" id="PS50084">
    <property type="entry name" value="KH_TYPE_1"/>
    <property type="match status" value="1"/>
</dbReference>
<comment type="function">
    <text evidence="5">Endoribonuclease that initiates mRNA decay.</text>
</comment>
<comment type="similarity">
    <text evidence="5">Belongs to the RNase Y family.</text>
</comment>
<feature type="coiled-coil region" evidence="7">
    <location>
        <begin position="26"/>
        <end position="57"/>
    </location>
</feature>
<dbReference type="Proteomes" id="UP001177160">
    <property type="component" value="Unassembled WGS sequence"/>
</dbReference>
<evidence type="ECO:0000313" key="10">
    <source>
        <dbReference type="Proteomes" id="UP001177160"/>
    </source>
</evidence>
<evidence type="ECO:0000256" key="5">
    <source>
        <dbReference type="HAMAP-Rule" id="MF_00335"/>
    </source>
</evidence>
<keyword evidence="10" id="KW-1185">Reference proteome</keyword>
<dbReference type="Pfam" id="PF01966">
    <property type="entry name" value="HD"/>
    <property type="match status" value="1"/>
</dbReference>
<feature type="coiled-coil region" evidence="7">
    <location>
        <begin position="112"/>
        <end position="180"/>
    </location>
</feature>
<dbReference type="SUPFAM" id="SSF54791">
    <property type="entry name" value="Eukaryotic type KH-domain (KH-domain type I)"/>
    <property type="match status" value="1"/>
</dbReference>
<dbReference type="InterPro" id="IPR036612">
    <property type="entry name" value="KH_dom_type_1_sf"/>
</dbReference>
<dbReference type="EMBL" id="JAOVQM010000002">
    <property type="protein sequence ID" value="MCV2232028.1"/>
    <property type="molecule type" value="Genomic_DNA"/>
</dbReference>
<evidence type="ECO:0000259" key="8">
    <source>
        <dbReference type="PROSITE" id="PS51831"/>
    </source>
</evidence>
<dbReference type="Gene3D" id="3.30.1370.10">
    <property type="entry name" value="K Homology domain, type 1"/>
    <property type="match status" value="1"/>
</dbReference>
<evidence type="ECO:0000256" key="4">
    <source>
        <dbReference type="ARBA" id="ARBA00022884"/>
    </source>
</evidence>
<dbReference type="SMART" id="SM00471">
    <property type="entry name" value="HDc"/>
    <property type="match status" value="1"/>
</dbReference>
<evidence type="ECO:0000256" key="7">
    <source>
        <dbReference type="SAM" id="Coils"/>
    </source>
</evidence>
<evidence type="ECO:0000256" key="6">
    <source>
        <dbReference type="NCBIfam" id="TIGR03319"/>
    </source>
</evidence>
<keyword evidence="5" id="KW-0812">Transmembrane</keyword>
<sequence length="520" mass="58420">MEHVVWSIVSILLLALGLVGGFIFRVKQHEKSLQNSREQAKKIVEEGTKEAEKLKKEAILEARQNIFDQKREFERDMKERKQVVLDLETKISQRDEMLNRRAANLDKREEFLGQKEIKLDEKKQELEQLNGKVEDILKQQEAKLMEISGISTEQAQAIIMDRVRQNMSEEISNYIKEEEEKAKSEVDQRAKNLLTLAIQKYASETTSERTVSVVSLPTDEMKGRIIGREGRNIRTIEALTGVDLIIDDTPEAVVLSGFDPIRREVAKRALTALVEDGRIHPGRIEEVVDRAQQEVDMFIREAGENAVFQTGIGKLHPDLVKLLGRMSFRTSYGQNVLKHSIETAFLAGKLAAEIGENEVLAKRAGLLHDIGKAVDHEVEGSHVEIGVQIVSKYHEPKEVIDAIASHHGDKEPQSIIAVLVAAADALSAARPGARSESIDNYIKRLEQLESISNKVAGVERSFAIQAGREIRVIVKPDEVDDLSTFKVAREIKEQIEANLQYPGTIKVTVVRETRATDIAK</sequence>
<feature type="domain" description="HD" evidence="8">
    <location>
        <begin position="336"/>
        <end position="429"/>
    </location>
</feature>
<dbReference type="PANTHER" id="PTHR12826">
    <property type="entry name" value="RIBONUCLEASE Y"/>
    <property type="match status" value="1"/>
</dbReference>
<dbReference type="RefSeq" id="WP_263608190.1">
    <property type="nucleotide sequence ID" value="NZ_JAOVQM010000002.1"/>
</dbReference>